<keyword evidence="1" id="KW-0812">Transmembrane</keyword>
<evidence type="ECO:0008006" key="3">
    <source>
        <dbReference type="Google" id="ProtNLM"/>
    </source>
</evidence>
<dbReference type="Gramene" id="rna41441">
    <property type="protein sequence ID" value="RHN46906.1"/>
    <property type="gene ID" value="gene41441"/>
</dbReference>
<feature type="transmembrane region" description="Helical" evidence="1">
    <location>
        <begin position="6"/>
        <end position="26"/>
    </location>
</feature>
<organism evidence="2">
    <name type="scientific">Medicago truncatula</name>
    <name type="common">Barrel medic</name>
    <name type="synonym">Medicago tribuloides</name>
    <dbReference type="NCBI Taxonomy" id="3880"/>
    <lineage>
        <taxon>Eukaryota</taxon>
        <taxon>Viridiplantae</taxon>
        <taxon>Streptophyta</taxon>
        <taxon>Embryophyta</taxon>
        <taxon>Tracheophyta</taxon>
        <taxon>Spermatophyta</taxon>
        <taxon>Magnoliopsida</taxon>
        <taxon>eudicotyledons</taxon>
        <taxon>Gunneridae</taxon>
        <taxon>Pentapetalae</taxon>
        <taxon>rosids</taxon>
        <taxon>fabids</taxon>
        <taxon>Fabales</taxon>
        <taxon>Fabaceae</taxon>
        <taxon>Papilionoideae</taxon>
        <taxon>50 kb inversion clade</taxon>
        <taxon>NPAAA clade</taxon>
        <taxon>Hologalegina</taxon>
        <taxon>IRL clade</taxon>
        <taxon>Trifolieae</taxon>
        <taxon>Medicago</taxon>
    </lineage>
</organism>
<keyword evidence="1" id="KW-1133">Transmembrane helix</keyword>
<feature type="transmembrane region" description="Helical" evidence="1">
    <location>
        <begin position="60"/>
        <end position="82"/>
    </location>
</feature>
<evidence type="ECO:0000256" key="1">
    <source>
        <dbReference type="SAM" id="Phobius"/>
    </source>
</evidence>
<protein>
    <recommendedName>
        <fullName evidence="3">Transmembrane protein</fullName>
    </recommendedName>
</protein>
<accession>A0A396H0L6</accession>
<reference evidence="2" key="1">
    <citation type="journal article" date="2018" name="Nat. Plants">
        <title>Whole-genome landscape of Medicago truncatula symbiotic genes.</title>
        <authorList>
            <person name="Pecrix Y."/>
            <person name="Gamas P."/>
            <person name="Carrere S."/>
        </authorList>
    </citation>
    <scope>NUCLEOTIDE SEQUENCE</scope>
    <source>
        <tissue evidence="2">Leaves</tissue>
    </source>
</reference>
<dbReference type="Proteomes" id="UP000265566">
    <property type="component" value="Chromosome 7"/>
</dbReference>
<feature type="transmembrane region" description="Helical" evidence="1">
    <location>
        <begin position="33"/>
        <end position="54"/>
    </location>
</feature>
<sequence length="84" mass="9699">MPDSCSVLFLFPWIAFAYVVVSDCYYSRFFPFSSVSCLGICLTMMLPFLIGYSIMSFESFVVIVVHTMIFLFPWEFASHIMFAC</sequence>
<name>A0A396H0L6_MEDTR</name>
<gene>
    <name evidence="2" type="ORF">MtrunA17_Chr7g0247201</name>
</gene>
<proteinExistence type="predicted"/>
<dbReference type="EMBL" id="PSQE01000007">
    <property type="protein sequence ID" value="RHN46906.1"/>
    <property type="molecule type" value="Genomic_DNA"/>
</dbReference>
<evidence type="ECO:0000313" key="2">
    <source>
        <dbReference type="EMBL" id="RHN46906.1"/>
    </source>
</evidence>
<comment type="caution">
    <text evidence="2">The sequence shown here is derived from an EMBL/GenBank/DDBJ whole genome shotgun (WGS) entry which is preliminary data.</text>
</comment>
<keyword evidence="1" id="KW-0472">Membrane</keyword>
<dbReference type="AlphaFoldDB" id="A0A396H0L6"/>